<accession>A0A0F9FZG8</accession>
<gene>
    <name evidence="1" type="ORF">LCGC14_2244400</name>
</gene>
<comment type="caution">
    <text evidence="1">The sequence shown here is derived from an EMBL/GenBank/DDBJ whole genome shotgun (WGS) entry which is preliminary data.</text>
</comment>
<dbReference type="EMBL" id="LAZR01030460">
    <property type="protein sequence ID" value="KKL56537.1"/>
    <property type="molecule type" value="Genomic_DNA"/>
</dbReference>
<protein>
    <submittedName>
        <fullName evidence="1">Uncharacterized protein</fullName>
    </submittedName>
</protein>
<name>A0A0F9FZG8_9ZZZZ</name>
<sequence>TDGLDGIGAGVEGQVVFLKPTAGKDITLVHDGTVTTGKKLMLSGAAATQLGEDWHFVIAVYDATAMVWNVSVPFNIQQPAPAGDLGGSWANTSVNATHGGTHAVGVGGTGASSLTNGAVLVGNAANAIEALALPAEEGDGDFSDRFLRGDKTANVSPSWKGIEQKVSMTVETPAAGDLLIISYFTEAATIREINVTRRGGTSVTWNLYQDANSSTLTTKVMSSNQTTSTENTVTRYVPDDTAAIAAGDFLSLKIISQVGDPTQFHITVRYTTT</sequence>
<organism evidence="1">
    <name type="scientific">marine sediment metagenome</name>
    <dbReference type="NCBI Taxonomy" id="412755"/>
    <lineage>
        <taxon>unclassified sequences</taxon>
        <taxon>metagenomes</taxon>
        <taxon>ecological metagenomes</taxon>
    </lineage>
</organism>
<reference evidence="1" key="1">
    <citation type="journal article" date="2015" name="Nature">
        <title>Complex archaea that bridge the gap between prokaryotes and eukaryotes.</title>
        <authorList>
            <person name="Spang A."/>
            <person name="Saw J.H."/>
            <person name="Jorgensen S.L."/>
            <person name="Zaremba-Niedzwiedzka K."/>
            <person name="Martijn J."/>
            <person name="Lind A.E."/>
            <person name="van Eijk R."/>
            <person name="Schleper C."/>
            <person name="Guy L."/>
            <person name="Ettema T.J."/>
        </authorList>
    </citation>
    <scope>NUCLEOTIDE SEQUENCE</scope>
</reference>
<feature type="non-terminal residue" evidence="1">
    <location>
        <position position="1"/>
    </location>
</feature>
<proteinExistence type="predicted"/>
<dbReference type="AlphaFoldDB" id="A0A0F9FZG8"/>
<evidence type="ECO:0000313" key="1">
    <source>
        <dbReference type="EMBL" id="KKL56537.1"/>
    </source>
</evidence>